<reference evidence="1 2" key="1">
    <citation type="submission" date="2021-09" db="EMBL/GenBank/DDBJ databases">
        <title>The complete genome sequence of a new microorganism.</title>
        <authorList>
            <person name="Zi Z."/>
        </authorList>
    </citation>
    <scope>NUCLEOTIDE SEQUENCE [LARGE SCALE GENOMIC DNA]</scope>
    <source>
        <strain evidence="1 2">WGZ8</strain>
    </source>
</reference>
<dbReference type="RefSeq" id="WP_224315546.1">
    <property type="nucleotide sequence ID" value="NZ_JAIRBM010000022.1"/>
</dbReference>
<accession>A0ABS7VTA6</accession>
<gene>
    <name evidence="1" type="ORF">K9B37_21285</name>
</gene>
<protein>
    <submittedName>
        <fullName evidence="1">Uncharacterized protein</fullName>
    </submittedName>
</protein>
<evidence type="ECO:0000313" key="2">
    <source>
        <dbReference type="Proteomes" id="UP000704176"/>
    </source>
</evidence>
<organism evidence="1 2">
    <name type="scientific">Microvirga puerhi</name>
    <dbReference type="NCBI Taxonomy" id="2876078"/>
    <lineage>
        <taxon>Bacteria</taxon>
        <taxon>Pseudomonadati</taxon>
        <taxon>Pseudomonadota</taxon>
        <taxon>Alphaproteobacteria</taxon>
        <taxon>Hyphomicrobiales</taxon>
        <taxon>Methylobacteriaceae</taxon>
        <taxon>Microvirga</taxon>
    </lineage>
</organism>
<proteinExistence type="predicted"/>
<comment type="caution">
    <text evidence="1">The sequence shown here is derived from an EMBL/GenBank/DDBJ whole genome shotgun (WGS) entry which is preliminary data.</text>
</comment>
<keyword evidence="2" id="KW-1185">Reference proteome</keyword>
<evidence type="ECO:0000313" key="1">
    <source>
        <dbReference type="EMBL" id="MBZ6078797.1"/>
    </source>
</evidence>
<sequence length="90" mass="10364">MPRPRTPWYPDDLLLQIQQTLGALADIEFRYETERQRLQASDENGQVCSRLAEELERRYQAEREPCIRSLTDLQECLTNVMGLQAPGAIG</sequence>
<dbReference type="EMBL" id="JAIRBM010000022">
    <property type="protein sequence ID" value="MBZ6078797.1"/>
    <property type="molecule type" value="Genomic_DNA"/>
</dbReference>
<dbReference type="Proteomes" id="UP000704176">
    <property type="component" value="Unassembled WGS sequence"/>
</dbReference>
<name>A0ABS7VTA6_9HYPH</name>